<dbReference type="InterPro" id="IPR007407">
    <property type="entry name" value="DUF459"/>
</dbReference>
<dbReference type="Pfam" id="PF04311">
    <property type="entry name" value="DUF459"/>
    <property type="match status" value="1"/>
</dbReference>
<dbReference type="PANTHER" id="PTHR30383:SF24">
    <property type="entry name" value="THIOESTERASE 1_PROTEASE 1_LYSOPHOSPHOLIPASE L1"/>
    <property type="match status" value="1"/>
</dbReference>
<sequence>MQSIEAWQAGSRVHHALASAAQVFWQKMQGQTITATETTVLPSSATTSSLNESDASCSCSAVANIPEDQIVETEPATAPDIIQPKEYAQLKEGDRVFFAGDSMMQGVAPHLAVRLRREYGISSIDLSKQSTGLAYPRAFNWPETIRTTLTKHPDIKLLIVFLGPNDPWDMPASKGGKYLRFASTEWEALYRERIRTIIQDAQAHQVDIIWVSPPHMRRKSLSNKVSYLSQLYESEVRDAGEVFLSGNQVFRYTEDTYSDYMGDQSIKQKMRTGDGIHFTVTGQRTLANAVFDLITFTPTQANYD</sequence>
<organism evidence="1 2">
    <name type="scientific">Denitrificimonas halotolerans</name>
    <dbReference type="NCBI Taxonomy" id="3098930"/>
    <lineage>
        <taxon>Bacteria</taxon>
        <taxon>Pseudomonadati</taxon>
        <taxon>Pseudomonadota</taxon>
        <taxon>Gammaproteobacteria</taxon>
        <taxon>Pseudomonadales</taxon>
        <taxon>Pseudomonadaceae</taxon>
        <taxon>Denitrificimonas</taxon>
    </lineage>
</organism>
<protein>
    <submittedName>
        <fullName evidence="1">SGNH family hydrolase</fullName>
    </submittedName>
</protein>
<keyword evidence="1" id="KW-0378">Hydrolase</keyword>
<dbReference type="PANTHER" id="PTHR30383">
    <property type="entry name" value="THIOESTERASE 1/PROTEASE 1/LYSOPHOSPHOLIPASE L1"/>
    <property type="match status" value="1"/>
</dbReference>
<dbReference type="Gene3D" id="3.40.50.1110">
    <property type="entry name" value="SGNH hydrolase"/>
    <property type="match status" value="1"/>
</dbReference>
<name>A0ABU5GTE1_9GAMM</name>
<dbReference type="CDD" id="cd01829">
    <property type="entry name" value="SGNH_hydrolase_peri2"/>
    <property type="match status" value="1"/>
</dbReference>
<gene>
    <name evidence="1" type="ORF">TOI97_07940</name>
</gene>
<reference evidence="1 2" key="1">
    <citation type="submission" date="2023-12" db="EMBL/GenBank/DDBJ databases">
        <title>Denitrificimonas halotolerans sp. nov.,a novel species isolated from landfill leachate.</title>
        <authorList>
            <person name="Wang S."/>
        </authorList>
    </citation>
    <scope>NUCLEOTIDE SEQUENCE [LARGE SCALE GENOMIC DNA]</scope>
    <source>
        <strain evidence="1 2">JX-1</strain>
    </source>
</reference>
<proteinExistence type="predicted"/>
<dbReference type="RefSeq" id="WP_321553586.1">
    <property type="nucleotide sequence ID" value="NZ_JAXIVU010000009.1"/>
</dbReference>
<dbReference type="InterPro" id="IPR051532">
    <property type="entry name" value="Ester_Hydrolysis_Enzymes"/>
</dbReference>
<evidence type="ECO:0000313" key="1">
    <source>
        <dbReference type="EMBL" id="MDY7219496.1"/>
    </source>
</evidence>
<dbReference type="InterPro" id="IPR036514">
    <property type="entry name" value="SGNH_hydro_sf"/>
</dbReference>
<accession>A0ABU5GTE1</accession>
<keyword evidence="2" id="KW-1185">Reference proteome</keyword>
<dbReference type="Proteomes" id="UP001294570">
    <property type="component" value="Unassembled WGS sequence"/>
</dbReference>
<comment type="caution">
    <text evidence="1">The sequence shown here is derived from an EMBL/GenBank/DDBJ whole genome shotgun (WGS) entry which is preliminary data.</text>
</comment>
<dbReference type="SUPFAM" id="SSF52266">
    <property type="entry name" value="SGNH hydrolase"/>
    <property type="match status" value="1"/>
</dbReference>
<evidence type="ECO:0000313" key="2">
    <source>
        <dbReference type="Proteomes" id="UP001294570"/>
    </source>
</evidence>
<dbReference type="GO" id="GO:0016787">
    <property type="term" value="F:hydrolase activity"/>
    <property type="evidence" value="ECO:0007669"/>
    <property type="project" value="UniProtKB-KW"/>
</dbReference>
<dbReference type="EMBL" id="JAXIVU010000009">
    <property type="protein sequence ID" value="MDY7219496.1"/>
    <property type="molecule type" value="Genomic_DNA"/>
</dbReference>